<name>A0A7R8HD74_LEPSM</name>
<dbReference type="AlphaFoldDB" id="A0A7R8HD74"/>
<dbReference type="EMBL" id="HG994587">
    <property type="protein sequence ID" value="CAF3028730.1"/>
    <property type="molecule type" value="Genomic_DNA"/>
</dbReference>
<dbReference type="Proteomes" id="UP000675881">
    <property type="component" value="Chromosome 8"/>
</dbReference>
<proteinExistence type="predicted"/>
<evidence type="ECO:0000256" key="1">
    <source>
        <dbReference type="SAM" id="Coils"/>
    </source>
</evidence>
<feature type="coiled-coil region" evidence="1">
    <location>
        <begin position="124"/>
        <end position="158"/>
    </location>
</feature>
<accession>A0A7R8HD74</accession>
<protein>
    <submittedName>
        <fullName evidence="2">(salmon louse) hypothetical protein</fullName>
    </submittedName>
</protein>
<evidence type="ECO:0000313" key="2">
    <source>
        <dbReference type="EMBL" id="CAF3028730.1"/>
    </source>
</evidence>
<keyword evidence="3" id="KW-1185">Reference proteome</keyword>
<reference evidence="2" key="1">
    <citation type="submission" date="2021-02" db="EMBL/GenBank/DDBJ databases">
        <authorList>
            <person name="Bekaert M."/>
        </authorList>
    </citation>
    <scope>NUCLEOTIDE SEQUENCE</scope>
    <source>
        <strain evidence="2">IoA-00</strain>
    </source>
</reference>
<organism evidence="2 3">
    <name type="scientific">Lepeophtheirus salmonis</name>
    <name type="common">Salmon louse</name>
    <name type="synonym">Caligus salmonis</name>
    <dbReference type="NCBI Taxonomy" id="72036"/>
    <lineage>
        <taxon>Eukaryota</taxon>
        <taxon>Metazoa</taxon>
        <taxon>Ecdysozoa</taxon>
        <taxon>Arthropoda</taxon>
        <taxon>Crustacea</taxon>
        <taxon>Multicrustacea</taxon>
        <taxon>Hexanauplia</taxon>
        <taxon>Copepoda</taxon>
        <taxon>Siphonostomatoida</taxon>
        <taxon>Caligidae</taxon>
        <taxon>Lepeophtheirus</taxon>
    </lineage>
</organism>
<keyword evidence="1" id="KW-0175">Coiled coil</keyword>
<evidence type="ECO:0000313" key="3">
    <source>
        <dbReference type="Proteomes" id="UP000675881"/>
    </source>
</evidence>
<gene>
    <name evidence="2" type="ORF">LSAA_14351</name>
</gene>
<sequence>MDNQEGDSILHKELFTREMSINKFRNEIQKEREISEMHLNTLIQLQRNDGFTHQETIPNEESEERVTESLTQLNKMISIEVKVLKEQINNLTKDSKILLFNNTGQDGYKNISSRDEDDVKGLSSFDLKLNIEKVKTDIEEVENDILEMKDSKNKLMKEIMEKKTKYGYLNESFLSLSNTNRGGTIYHEGNECDVYLLMENSLRFSNSTKKLIEERRLCINIKEKRGVSLKKIFICLLESYELKAAQLESSKRFYKTLGQRWILLSKFVQEKSNIIFEDIIPSEDKSQIILEIECRQPDKDDISLYHIPHHTKGNFKML</sequence>